<proteinExistence type="predicted"/>
<feature type="transmembrane region" description="Helical" evidence="5">
    <location>
        <begin position="183"/>
        <end position="203"/>
    </location>
</feature>
<dbReference type="GO" id="GO:0055085">
    <property type="term" value="P:transmembrane transport"/>
    <property type="evidence" value="ECO:0007669"/>
    <property type="project" value="InterPro"/>
</dbReference>
<dbReference type="PANTHER" id="PTHR11814">
    <property type="entry name" value="SULFATE TRANSPORTER"/>
    <property type="match status" value="1"/>
</dbReference>
<keyword evidence="3 5" id="KW-1133">Transmembrane helix</keyword>
<accession>A0A9N9R7U8</accession>
<dbReference type="OrthoDB" id="7365796at2759"/>
<keyword evidence="8" id="KW-1185">Reference proteome</keyword>
<dbReference type="Proteomes" id="UP001153714">
    <property type="component" value="Chromosome 3"/>
</dbReference>
<reference evidence="7" key="2">
    <citation type="submission" date="2022-10" db="EMBL/GenBank/DDBJ databases">
        <authorList>
            <consortium name="ENA_rothamsted_submissions"/>
            <consortium name="culmorum"/>
            <person name="King R."/>
        </authorList>
    </citation>
    <scope>NUCLEOTIDE SEQUENCE</scope>
</reference>
<dbReference type="Pfam" id="PF00916">
    <property type="entry name" value="Sulfate_transp"/>
    <property type="match status" value="1"/>
</dbReference>
<evidence type="ECO:0000256" key="2">
    <source>
        <dbReference type="ARBA" id="ARBA00022692"/>
    </source>
</evidence>
<dbReference type="InterPro" id="IPR001902">
    <property type="entry name" value="SLC26A/SulP_fam"/>
</dbReference>
<feature type="transmembrane region" description="Helical" evidence="5">
    <location>
        <begin position="215"/>
        <end position="233"/>
    </location>
</feature>
<feature type="domain" description="SLC26A/SulP transporter" evidence="6">
    <location>
        <begin position="16"/>
        <end position="249"/>
    </location>
</feature>
<evidence type="ECO:0000256" key="4">
    <source>
        <dbReference type="ARBA" id="ARBA00023136"/>
    </source>
</evidence>
<dbReference type="EMBL" id="OU893334">
    <property type="protein sequence ID" value="CAG9791265.1"/>
    <property type="molecule type" value="Genomic_DNA"/>
</dbReference>
<dbReference type="InterPro" id="IPR011547">
    <property type="entry name" value="SLC26A/SulP_dom"/>
</dbReference>
<keyword evidence="4 5" id="KW-0472">Membrane</keyword>
<name>A0A9N9R7U8_9NEOP</name>
<evidence type="ECO:0000313" key="7">
    <source>
        <dbReference type="EMBL" id="CAG9791265.1"/>
    </source>
</evidence>
<evidence type="ECO:0000256" key="5">
    <source>
        <dbReference type="SAM" id="Phobius"/>
    </source>
</evidence>
<organism evidence="7 8">
    <name type="scientific">Diatraea saccharalis</name>
    <name type="common">sugarcane borer</name>
    <dbReference type="NCBI Taxonomy" id="40085"/>
    <lineage>
        <taxon>Eukaryota</taxon>
        <taxon>Metazoa</taxon>
        <taxon>Ecdysozoa</taxon>
        <taxon>Arthropoda</taxon>
        <taxon>Hexapoda</taxon>
        <taxon>Insecta</taxon>
        <taxon>Pterygota</taxon>
        <taxon>Neoptera</taxon>
        <taxon>Endopterygota</taxon>
        <taxon>Lepidoptera</taxon>
        <taxon>Glossata</taxon>
        <taxon>Ditrysia</taxon>
        <taxon>Pyraloidea</taxon>
        <taxon>Crambidae</taxon>
        <taxon>Crambinae</taxon>
        <taxon>Diatraea</taxon>
    </lineage>
</organism>
<comment type="subcellular location">
    <subcellularLocation>
        <location evidence="1">Membrane</location>
        <topology evidence="1">Multi-pass membrane protein</topology>
    </subcellularLocation>
</comment>
<evidence type="ECO:0000313" key="8">
    <source>
        <dbReference type="Proteomes" id="UP001153714"/>
    </source>
</evidence>
<reference evidence="7" key="1">
    <citation type="submission" date="2021-12" db="EMBL/GenBank/DDBJ databases">
        <authorList>
            <person name="King R."/>
        </authorList>
    </citation>
    <scope>NUCLEOTIDE SEQUENCE</scope>
</reference>
<dbReference type="AlphaFoldDB" id="A0A9N9R7U8"/>
<sequence length="249" mass="27047">MGKLKHRFELLTIFLPGMAYAMLAEVPPIVGLYMAFFPVLVYVIFGTSPHVSMGTFAVACLMAGKVVTQHATMRFDNVGVVNGTINEDVSVTSMNGHTPLEVLSIVCLAVGIFQVLMWILRLGAVSTLLSEPLVSGFTTAASLHVLGSQLKDLFGIKLPKLPSNYKVVLTVYEIFKNIMNLNVAAVTISIISCVIITLNNELLKPWVSKRSRVPVPIELMAIVIGTLVSRFWGLKEQFGIKLVGSIPTG</sequence>
<dbReference type="GO" id="GO:0016020">
    <property type="term" value="C:membrane"/>
    <property type="evidence" value="ECO:0007669"/>
    <property type="project" value="UniProtKB-SubCell"/>
</dbReference>
<feature type="transmembrane region" description="Helical" evidence="5">
    <location>
        <begin position="102"/>
        <end position="120"/>
    </location>
</feature>
<protein>
    <recommendedName>
        <fullName evidence="6">SLC26A/SulP transporter domain-containing protein</fullName>
    </recommendedName>
</protein>
<keyword evidence="2 5" id="KW-0812">Transmembrane</keyword>
<feature type="transmembrane region" description="Helical" evidence="5">
    <location>
        <begin position="39"/>
        <end position="64"/>
    </location>
</feature>
<evidence type="ECO:0000259" key="6">
    <source>
        <dbReference type="Pfam" id="PF00916"/>
    </source>
</evidence>
<evidence type="ECO:0000256" key="1">
    <source>
        <dbReference type="ARBA" id="ARBA00004141"/>
    </source>
</evidence>
<gene>
    <name evidence="7" type="ORF">DIATSA_LOCUS8890</name>
</gene>
<evidence type="ECO:0000256" key="3">
    <source>
        <dbReference type="ARBA" id="ARBA00022989"/>
    </source>
</evidence>